<evidence type="ECO:0000259" key="1">
    <source>
        <dbReference type="Pfam" id="PF20254"/>
    </source>
</evidence>
<evidence type="ECO:0000313" key="3">
    <source>
        <dbReference type="Proteomes" id="UP000319576"/>
    </source>
</evidence>
<reference evidence="2 3" key="1">
    <citation type="submission" date="2019-02" db="EMBL/GenBank/DDBJ databases">
        <title>Deep-cultivation of Planctomycetes and their phenomic and genomic characterization uncovers novel biology.</title>
        <authorList>
            <person name="Wiegand S."/>
            <person name="Jogler M."/>
            <person name="Boedeker C."/>
            <person name="Pinto D."/>
            <person name="Vollmers J."/>
            <person name="Rivas-Marin E."/>
            <person name="Kohn T."/>
            <person name="Peeters S.H."/>
            <person name="Heuer A."/>
            <person name="Rast P."/>
            <person name="Oberbeckmann S."/>
            <person name="Bunk B."/>
            <person name="Jeske O."/>
            <person name="Meyerdierks A."/>
            <person name="Storesund J.E."/>
            <person name="Kallscheuer N."/>
            <person name="Luecker S."/>
            <person name="Lage O.M."/>
            <person name="Pohl T."/>
            <person name="Merkel B.J."/>
            <person name="Hornburger P."/>
            <person name="Mueller R.-W."/>
            <person name="Bruemmer F."/>
            <person name="Labrenz M."/>
            <person name="Spormann A.M."/>
            <person name="Op den Camp H."/>
            <person name="Overmann J."/>
            <person name="Amann R."/>
            <person name="Jetten M.S.M."/>
            <person name="Mascher T."/>
            <person name="Medema M.H."/>
            <person name="Devos D.P."/>
            <person name="Kaster A.-K."/>
            <person name="Ovreas L."/>
            <person name="Rohde M."/>
            <person name="Galperin M.Y."/>
            <person name="Jogler C."/>
        </authorList>
    </citation>
    <scope>NUCLEOTIDE SEQUENCE [LARGE SCALE GENOMIC DNA]</scope>
    <source>
        <strain evidence="2 3">ETA_A1</strain>
    </source>
</reference>
<dbReference type="OrthoDB" id="505641at2"/>
<sequence length="491" mass="53899">MPRPTRRQALAALAATGAQPARPKLIADENARPGSTDWQLSYVKFDAAAKYRQSVLEGYATRMSVKAGQEIGFCVSCVPASAVTIDVYRLGYYGGAGGRLVRSLGPVNVTPQPTPPVGPARLRECRWPAAAALTVPADWPSGVYLAKLSAAAHRYQSAVVFVVTDDRPADVLVQCSTNTWQAYNKWPDAHSLYDNDRPDRKPLVSGVRASFDRPFAKYPQVSDNPLSLGTGEFLLFEFPFAYWLEKHGYDVTYCTNEDVHASLETVTRRKAFLSIGHDEYWSRPQFDHVSEAVRRGVNVGFFSGNAVCFVTPFSPSSDGRPNRIIERRGRYGGIRPEEEKWMADLPEPGPDEATLIGARTVIPFNGSGDWVCTKPDHWAFAGTGMKAGDRIPGLVGWEHHGNPAPIPGLEVLAAGKTWNGAEQESHYEATIYPGPRGNTVFNAATIFWAQGLASPPGHWLPFVHNGRPHGPDPRVERITHNLLRRWTGVGG</sequence>
<dbReference type="KEGG" id="uli:ETAA1_41310"/>
<name>A0A517XXD8_9BACT</name>
<dbReference type="AlphaFoldDB" id="A0A517XXD8"/>
<evidence type="ECO:0000313" key="2">
    <source>
        <dbReference type="EMBL" id="QDU22155.1"/>
    </source>
</evidence>
<proteinExistence type="predicted"/>
<dbReference type="Pfam" id="PF20254">
    <property type="entry name" value="DMFA2_C"/>
    <property type="match status" value="1"/>
</dbReference>
<dbReference type="Proteomes" id="UP000319576">
    <property type="component" value="Chromosome"/>
</dbReference>
<accession>A0A517XXD8</accession>
<feature type="domain" description="N,N-dimethylformamidase beta subunit-like C-terminal" evidence="1">
    <location>
        <begin position="84"/>
        <end position="453"/>
    </location>
</feature>
<keyword evidence="3" id="KW-1185">Reference proteome</keyword>
<dbReference type="RefSeq" id="WP_145241646.1">
    <property type="nucleotide sequence ID" value="NZ_CP036273.1"/>
</dbReference>
<dbReference type="InterPro" id="IPR046540">
    <property type="entry name" value="DMFA2_C"/>
</dbReference>
<gene>
    <name evidence="2" type="ORF">ETAA1_41310</name>
</gene>
<organism evidence="2 3">
    <name type="scientific">Urbifossiella limnaea</name>
    <dbReference type="NCBI Taxonomy" id="2528023"/>
    <lineage>
        <taxon>Bacteria</taxon>
        <taxon>Pseudomonadati</taxon>
        <taxon>Planctomycetota</taxon>
        <taxon>Planctomycetia</taxon>
        <taxon>Gemmatales</taxon>
        <taxon>Gemmataceae</taxon>
        <taxon>Urbifossiella</taxon>
    </lineage>
</organism>
<protein>
    <recommendedName>
        <fullName evidence="1">N,N-dimethylformamidase beta subunit-like C-terminal domain-containing protein</fullName>
    </recommendedName>
</protein>
<dbReference type="EMBL" id="CP036273">
    <property type="protein sequence ID" value="QDU22155.1"/>
    <property type="molecule type" value="Genomic_DNA"/>
</dbReference>